<proteinExistence type="predicted"/>
<organism evidence="3 4">
    <name type="scientific">Sphingobacterium multivorum</name>
    <dbReference type="NCBI Taxonomy" id="28454"/>
    <lineage>
        <taxon>Bacteria</taxon>
        <taxon>Pseudomonadati</taxon>
        <taxon>Bacteroidota</taxon>
        <taxon>Sphingobacteriia</taxon>
        <taxon>Sphingobacteriales</taxon>
        <taxon>Sphingobacteriaceae</taxon>
        <taxon>Sphingobacterium</taxon>
    </lineage>
</organism>
<gene>
    <name evidence="3" type="ORF">NCTC11343_03754</name>
</gene>
<dbReference type="InterPro" id="IPR011990">
    <property type="entry name" value="TPR-like_helical_dom_sf"/>
</dbReference>
<dbReference type="Proteomes" id="UP000251241">
    <property type="component" value="Unassembled WGS sequence"/>
</dbReference>
<evidence type="ECO:0000313" key="4">
    <source>
        <dbReference type="Proteomes" id="UP000251241"/>
    </source>
</evidence>
<evidence type="ECO:0000256" key="2">
    <source>
        <dbReference type="ARBA" id="ARBA00022803"/>
    </source>
</evidence>
<dbReference type="Gene3D" id="1.25.40.10">
    <property type="entry name" value="Tetratricopeptide repeat domain"/>
    <property type="match status" value="3"/>
</dbReference>
<keyword evidence="3" id="KW-0808">Transferase</keyword>
<dbReference type="PANTHER" id="PTHR44943:SF8">
    <property type="entry name" value="TPR REPEAT-CONTAINING PROTEIN MJ0263"/>
    <property type="match status" value="1"/>
</dbReference>
<dbReference type="EMBL" id="UAUU01000011">
    <property type="protein sequence ID" value="SPZ91715.1"/>
    <property type="molecule type" value="Genomic_DNA"/>
</dbReference>
<protein>
    <submittedName>
        <fullName evidence="3">Predicted O-linked N-acetylglucosamine transferase, SPINDLY family</fullName>
    </submittedName>
</protein>
<evidence type="ECO:0000256" key="1">
    <source>
        <dbReference type="ARBA" id="ARBA00022737"/>
    </source>
</evidence>
<dbReference type="PANTHER" id="PTHR44943">
    <property type="entry name" value="CELLULOSE SYNTHASE OPERON PROTEIN C"/>
    <property type="match status" value="1"/>
</dbReference>
<evidence type="ECO:0000313" key="3">
    <source>
        <dbReference type="EMBL" id="SPZ91715.1"/>
    </source>
</evidence>
<dbReference type="Pfam" id="PF13432">
    <property type="entry name" value="TPR_16"/>
    <property type="match status" value="2"/>
</dbReference>
<dbReference type="RefSeq" id="WP_112375501.1">
    <property type="nucleotide sequence ID" value="NZ_CP069793.1"/>
</dbReference>
<keyword evidence="1" id="KW-0677">Repeat</keyword>
<dbReference type="SUPFAM" id="SSF48452">
    <property type="entry name" value="TPR-like"/>
    <property type="match status" value="1"/>
</dbReference>
<accession>A0A2X2JVH5</accession>
<dbReference type="GeneID" id="97182441"/>
<dbReference type="SUPFAM" id="SSF81901">
    <property type="entry name" value="HCP-like"/>
    <property type="match status" value="1"/>
</dbReference>
<dbReference type="Pfam" id="PF13181">
    <property type="entry name" value="TPR_8"/>
    <property type="match status" value="1"/>
</dbReference>
<reference evidence="3 4" key="1">
    <citation type="submission" date="2018-06" db="EMBL/GenBank/DDBJ databases">
        <authorList>
            <consortium name="Pathogen Informatics"/>
            <person name="Doyle S."/>
        </authorList>
    </citation>
    <scope>NUCLEOTIDE SEQUENCE [LARGE SCALE GENOMIC DNA]</scope>
    <source>
        <strain evidence="3 4">NCTC11343</strain>
    </source>
</reference>
<dbReference type="GO" id="GO:0016740">
    <property type="term" value="F:transferase activity"/>
    <property type="evidence" value="ECO:0007669"/>
    <property type="project" value="UniProtKB-KW"/>
</dbReference>
<dbReference type="InterPro" id="IPR051685">
    <property type="entry name" value="Ycf3/AcsC/BcsC/TPR_MFPF"/>
</dbReference>
<name>A0A2X2JVH5_SPHMU</name>
<dbReference type="AlphaFoldDB" id="A0A2X2JVH5"/>
<keyword evidence="2" id="KW-0802">TPR repeat</keyword>
<dbReference type="SMART" id="SM00028">
    <property type="entry name" value="TPR"/>
    <property type="match status" value="6"/>
</dbReference>
<dbReference type="InterPro" id="IPR019734">
    <property type="entry name" value="TPR_rpt"/>
</dbReference>
<sequence>MRLNFLDKRFFLSFIGLLLVVLGSLKAQSSDNKPKPYDARLKNVQEILKQGKIGPGMDSLDAIIADYPQADDIYFTKAILLAQMRNQDGAIEAIKEALNIQSKPEYLSFAVDAFKSKNDADSALIYLDKLIDRDDNNTASLKRERIMLLFNGGYKDVALEYFYKTKEIAVASDTLDMVGSVLLNDAGNYKAVIDLLKPWADKGTSLAQVYGQLAQAYNLSKNSKLALDYINKGIQTTKEDFLYFDLADLYRFDKKLKLSFDALKQGFQSKKVDFADKNRIIMTLLNPKGPYTKDQLLELVNILVEVHPRIAESHMAKGQVLWLRDDKSAAQSSLAVAVSMNPYQIDAWRMLMSLDMDKGEFDQAIAHGGEALHYVSNNATILYFTSMAYLMKKDMENSRKFMEAALNNAQDESPFLQANIYGGLGDIYNSLQMYKASDAAYIEAIRLDSTNVTAMNNLAYYLSLRKERLDEAIKYAAMATKLQPNNGTFEDTYAWVLFANGKYDDALVWIQKALKNTNPQTAVLLEHYGDILIKLGKTTDAVKQWNLALEKGADTEEGKLKLKKKIETKSYVE</sequence>